<evidence type="ECO:0000256" key="3">
    <source>
        <dbReference type="ARBA" id="ARBA00022679"/>
    </source>
</evidence>
<dbReference type="PROSITE" id="PS51679">
    <property type="entry name" value="SAM_MT_C5"/>
    <property type="match status" value="1"/>
</dbReference>
<dbReference type="Gene3D" id="3.40.50.150">
    <property type="entry name" value="Vaccinia Virus protein VP39"/>
    <property type="match status" value="1"/>
</dbReference>
<dbReference type="PANTHER" id="PTHR10629:SF52">
    <property type="entry name" value="DNA (CYTOSINE-5)-METHYLTRANSFERASE 1"/>
    <property type="match status" value="1"/>
</dbReference>
<evidence type="ECO:0000256" key="4">
    <source>
        <dbReference type="ARBA" id="ARBA00022691"/>
    </source>
</evidence>
<gene>
    <name evidence="7" type="ORF">R50_1918</name>
</gene>
<keyword evidence="5" id="KW-0680">Restriction system</keyword>
<dbReference type="InterPro" id="IPR031303">
    <property type="entry name" value="C5_meth_CS"/>
</dbReference>
<dbReference type="SUPFAM" id="SSF53335">
    <property type="entry name" value="S-adenosyl-L-methionine-dependent methyltransferases"/>
    <property type="match status" value="1"/>
</dbReference>
<reference evidence="7 8" key="1">
    <citation type="submission" date="2020-02" db="EMBL/GenBank/DDBJ databases">
        <authorList>
            <person name="Hogendoorn C."/>
        </authorList>
    </citation>
    <scope>NUCLEOTIDE SEQUENCE [LARGE SCALE GENOMIC DNA]</scope>
    <source>
        <strain evidence="7">R501</strain>
    </source>
</reference>
<evidence type="ECO:0000256" key="1">
    <source>
        <dbReference type="ARBA" id="ARBA00011975"/>
    </source>
</evidence>
<dbReference type="InterPro" id="IPR050390">
    <property type="entry name" value="C5-Methyltransferase"/>
</dbReference>
<organism evidence="7 8">
    <name type="scientific">Candidatus Hydrogenisulfobacillus filiaventi</name>
    <dbReference type="NCBI Taxonomy" id="2707344"/>
    <lineage>
        <taxon>Bacteria</taxon>
        <taxon>Bacillati</taxon>
        <taxon>Bacillota</taxon>
        <taxon>Clostridia</taxon>
        <taxon>Eubacteriales</taxon>
        <taxon>Clostridiales Family XVII. Incertae Sedis</taxon>
        <taxon>Candidatus Hydrogenisulfobacillus</taxon>
    </lineage>
</organism>
<dbReference type="GO" id="GO:0003886">
    <property type="term" value="F:DNA (cytosine-5-)-methyltransferase activity"/>
    <property type="evidence" value="ECO:0007669"/>
    <property type="project" value="UniProtKB-EC"/>
</dbReference>
<keyword evidence="3 6" id="KW-0808">Transferase</keyword>
<dbReference type="Gene3D" id="3.90.120.10">
    <property type="entry name" value="DNA Methylase, subunit A, domain 2"/>
    <property type="match status" value="1"/>
</dbReference>
<feature type="active site" evidence="6">
    <location>
        <position position="80"/>
    </location>
</feature>
<dbReference type="GO" id="GO:0032259">
    <property type="term" value="P:methylation"/>
    <property type="evidence" value="ECO:0007669"/>
    <property type="project" value="UniProtKB-KW"/>
</dbReference>
<dbReference type="EMBL" id="LR778114">
    <property type="protein sequence ID" value="CAB1129415.1"/>
    <property type="molecule type" value="Genomic_DNA"/>
</dbReference>
<name>A0A6F8ZI67_9FIRM</name>
<dbReference type="PANTHER" id="PTHR10629">
    <property type="entry name" value="CYTOSINE-SPECIFIC METHYLTRANSFERASE"/>
    <property type="match status" value="1"/>
</dbReference>
<evidence type="ECO:0000313" key="7">
    <source>
        <dbReference type="EMBL" id="CAB1129415.1"/>
    </source>
</evidence>
<dbReference type="GO" id="GO:0009307">
    <property type="term" value="P:DNA restriction-modification system"/>
    <property type="evidence" value="ECO:0007669"/>
    <property type="project" value="UniProtKB-KW"/>
</dbReference>
<dbReference type="Proteomes" id="UP000503399">
    <property type="component" value="Chromosome"/>
</dbReference>
<evidence type="ECO:0000313" key="8">
    <source>
        <dbReference type="Proteomes" id="UP000503399"/>
    </source>
</evidence>
<evidence type="ECO:0000256" key="6">
    <source>
        <dbReference type="PROSITE-ProRule" id="PRU01016"/>
    </source>
</evidence>
<dbReference type="GO" id="GO:0044027">
    <property type="term" value="P:negative regulation of gene expression via chromosomal CpG island methylation"/>
    <property type="evidence" value="ECO:0007669"/>
    <property type="project" value="TreeGrafter"/>
</dbReference>
<dbReference type="EC" id="2.1.1.37" evidence="1"/>
<dbReference type="PROSITE" id="PS00094">
    <property type="entry name" value="C5_MTASE_1"/>
    <property type="match status" value="1"/>
</dbReference>
<keyword evidence="8" id="KW-1185">Reference proteome</keyword>
<dbReference type="Pfam" id="PF00145">
    <property type="entry name" value="DNA_methylase"/>
    <property type="match status" value="2"/>
</dbReference>
<evidence type="ECO:0000256" key="5">
    <source>
        <dbReference type="ARBA" id="ARBA00022747"/>
    </source>
</evidence>
<protein>
    <recommendedName>
        <fullName evidence="1">DNA (cytosine-5-)-methyltransferase</fullName>
        <ecNumber evidence="1">2.1.1.37</ecNumber>
    </recommendedName>
</protein>
<dbReference type="KEGG" id="hfv:R50_1918"/>
<dbReference type="InterPro" id="IPR001525">
    <property type="entry name" value="C5_MeTfrase"/>
</dbReference>
<sequence length="379" mass="42111">MADGRPWRSVELFSGGGGMALGLARAGFEHRFLIDWNTHACATLRANRGMEWPIRQDDVRAVRWRHMGLDVDLVAGGPPCQPFSIGGKHAGHLDPRDMWPEAIRAVRELRPRAFLFENVAGLARPAFRGYLRWVLRSLADPDVEILPDEAPPDCPGVGEYQVRWFLLDAADFGAPQRRRRVFIAGVRRSLGVTLEAPTPTHSRDRLLWDQWIDGAYWARHGLRVAGREPPRDQIAAVERLSRHALAPPGRPWRTVRDAISDLGPPNGVNGHVFQPGARAYPGHTGSRLDEPAKTIKAGDHGVPGGENMVVLDDGSMRYFTVREAARLQGFPDDWAFAGSWTESMRQIGNAVPIQLAEAMGRWLRGALDRAARIDAVPVR</sequence>
<comment type="similarity">
    <text evidence="6">Belongs to the class I-like SAM-binding methyltransferase superfamily. C5-methyltransferase family.</text>
</comment>
<dbReference type="PROSITE" id="PS00095">
    <property type="entry name" value="C5_MTASE_2"/>
    <property type="match status" value="1"/>
</dbReference>
<dbReference type="GO" id="GO:0003677">
    <property type="term" value="F:DNA binding"/>
    <property type="evidence" value="ECO:0007669"/>
    <property type="project" value="TreeGrafter"/>
</dbReference>
<dbReference type="InterPro" id="IPR029063">
    <property type="entry name" value="SAM-dependent_MTases_sf"/>
</dbReference>
<keyword evidence="2 6" id="KW-0489">Methyltransferase</keyword>
<dbReference type="AlphaFoldDB" id="A0A6F8ZI67"/>
<dbReference type="REBASE" id="390313">
    <property type="entry name" value="M.FbaR501ORF1918P"/>
</dbReference>
<keyword evidence="4 6" id="KW-0949">S-adenosyl-L-methionine</keyword>
<evidence type="ECO:0000256" key="2">
    <source>
        <dbReference type="ARBA" id="ARBA00022603"/>
    </source>
</evidence>
<proteinExistence type="inferred from homology"/>
<accession>A0A6F8ZI67</accession>
<dbReference type="PRINTS" id="PR00105">
    <property type="entry name" value="C5METTRFRASE"/>
</dbReference>
<dbReference type="InterPro" id="IPR018117">
    <property type="entry name" value="C5_DNA_meth_AS"/>
</dbReference>